<dbReference type="Proteomes" id="UP001266305">
    <property type="component" value="Unassembled WGS sequence"/>
</dbReference>
<gene>
    <name evidence="1" type="ORF">P7K49_004459</name>
</gene>
<comment type="caution">
    <text evidence="1">The sequence shown here is derived from an EMBL/GenBank/DDBJ whole genome shotgun (WGS) entry which is preliminary data.</text>
</comment>
<organism evidence="1 2">
    <name type="scientific">Saguinus oedipus</name>
    <name type="common">Cotton-top tamarin</name>
    <name type="synonym">Oedipomidas oedipus</name>
    <dbReference type="NCBI Taxonomy" id="9490"/>
    <lineage>
        <taxon>Eukaryota</taxon>
        <taxon>Metazoa</taxon>
        <taxon>Chordata</taxon>
        <taxon>Craniata</taxon>
        <taxon>Vertebrata</taxon>
        <taxon>Euteleostomi</taxon>
        <taxon>Mammalia</taxon>
        <taxon>Eutheria</taxon>
        <taxon>Euarchontoglires</taxon>
        <taxon>Primates</taxon>
        <taxon>Haplorrhini</taxon>
        <taxon>Platyrrhini</taxon>
        <taxon>Cebidae</taxon>
        <taxon>Callitrichinae</taxon>
        <taxon>Saguinus</taxon>
    </lineage>
</organism>
<feature type="non-terminal residue" evidence="1">
    <location>
        <position position="63"/>
    </location>
</feature>
<protein>
    <submittedName>
        <fullName evidence="1">Uncharacterized protein</fullName>
    </submittedName>
</protein>
<reference evidence="1 2" key="1">
    <citation type="submission" date="2023-05" db="EMBL/GenBank/DDBJ databases">
        <title>B98-5 Cell Line De Novo Hybrid Assembly: An Optical Mapping Approach.</title>
        <authorList>
            <person name="Kananen K."/>
            <person name="Auerbach J.A."/>
            <person name="Kautto E."/>
            <person name="Blachly J.S."/>
        </authorList>
    </citation>
    <scope>NUCLEOTIDE SEQUENCE [LARGE SCALE GENOMIC DNA]</scope>
    <source>
        <strain evidence="1">B95-8</strain>
        <tissue evidence="1">Cell line</tissue>
    </source>
</reference>
<evidence type="ECO:0000313" key="1">
    <source>
        <dbReference type="EMBL" id="KAK2117573.1"/>
    </source>
</evidence>
<accession>A0ABQ9W7G6</accession>
<proteinExistence type="predicted"/>
<dbReference type="EMBL" id="JASSZA010000002">
    <property type="protein sequence ID" value="KAK2117573.1"/>
    <property type="molecule type" value="Genomic_DNA"/>
</dbReference>
<evidence type="ECO:0000313" key="2">
    <source>
        <dbReference type="Proteomes" id="UP001266305"/>
    </source>
</evidence>
<name>A0ABQ9W7G6_SAGOE</name>
<keyword evidence="2" id="KW-1185">Reference proteome</keyword>
<feature type="non-terminal residue" evidence="1">
    <location>
        <position position="1"/>
    </location>
</feature>
<sequence length="63" mass="6253">KAGVAPTPAPRSPGANAASFCDVNSLRAAGAFHAHGHALCAPHGVHLRLELAPLKAPCPGAHS</sequence>